<dbReference type="PANTHER" id="PTHR43584">
    <property type="entry name" value="NUCLEOTIDYL TRANSFERASE"/>
    <property type="match status" value="1"/>
</dbReference>
<keyword evidence="10" id="KW-0012">Acyltransferase</keyword>
<dbReference type="InterPro" id="IPR056729">
    <property type="entry name" value="GMPPB_C"/>
</dbReference>
<dbReference type="GO" id="GO:0019134">
    <property type="term" value="F:glucosamine-1-phosphate N-acetyltransferase activity"/>
    <property type="evidence" value="ECO:0007669"/>
    <property type="project" value="UniProtKB-EC"/>
</dbReference>
<evidence type="ECO:0000313" key="17">
    <source>
        <dbReference type="Proteomes" id="UP000178869"/>
    </source>
</evidence>
<feature type="domain" description="Mannose-1-phosphate guanyltransferase C-terminal" evidence="15">
    <location>
        <begin position="42"/>
        <end position="127"/>
    </location>
</feature>
<keyword evidence="7" id="KW-0460">Magnesium</keyword>
<comment type="catalytic activity">
    <reaction evidence="13">
        <text>N-acetyl-alpha-D-glucosamine 1-phosphate + UTP + H(+) = UDP-N-acetyl-alpha-D-glucosamine + diphosphate</text>
        <dbReference type="Rhea" id="RHEA:13509"/>
        <dbReference type="ChEBI" id="CHEBI:15378"/>
        <dbReference type="ChEBI" id="CHEBI:33019"/>
        <dbReference type="ChEBI" id="CHEBI:46398"/>
        <dbReference type="ChEBI" id="CHEBI:57705"/>
        <dbReference type="ChEBI" id="CHEBI:57776"/>
        <dbReference type="EC" id="2.7.7.23"/>
    </reaction>
</comment>
<dbReference type="Pfam" id="PF25087">
    <property type="entry name" value="GMPPB_C"/>
    <property type="match status" value="1"/>
</dbReference>
<dbReference type="Gene3D" id="2.160.10.10">
    <property type="entry name" value="Hexapeptide repeat proteins"/>
    <property type="match status" value="1"/>
</dbReference>
<dbReference type="SUPFAM" id="SSF51161">
    <property type="entry name" value="Trimeric LpxA-like enzymes"/>
    <property type="match status" value="1"/>
</dbReference>
<comment type="catalytic activity">
    <reaction evidence="12">
        <text>alpha-D-glucosamine 1-phosphate + acetyl-CoA = N-acetyl-alpha-D-glucosamine 1-phosphate + CoA + H(+)</text>
        <dbReference type="Rhea" id="RHEA:13725"/>
        <dbReference type="ChEBI" id="CHEBI:15378"/>
        <dbReference type="ChEBI" id="CHEBI:57287"/>
        <dbReference type="ChEBI" id="CHEBI:57288"/>
        <dbReference type="ChEBI" id="CHEBI:57776"/>
        <dbReference type="ChEBI" id="CHEBI:58516"/>
        <dbReference type="EC" id="2.3.1.157"/>
    </reaction>
</comment>
<keyword evidence="6" id="KW-0677">Repeat</keyword>
<evidence type="ECO:0000256" key="11">
    <source>
        <dbReference type="ARBA" id="ARBA00023316"/>
    </source>
</evidence>
<evidence type="ECO:0000256" key="6">
    <source>
        <dbReference type="ARBA" id="ARBA00022737"/>
    </source>
</evidence>
<organism evidence="16 17">
    <name type="scientific">Candidatus Terrybacteria bacterium RIFCSPHIGHO2_01_FULL_43_35</name>
    <dbReference type="NCBI Taxonomy" id="1802361"/>
    <lineage>
        <taxon>Bacteria</taxon>
        <taxon>Candidatus Terryibacteriota</taxon>
    </lineage>
</organism>
<sequence length="253" mass="27410">MSLLESFPRLTGYRFLERMAYAERMREIWLSRGVIILDPISTIIDPNADIGPDTIIGPGTIIVGSTTIGRFARIGPYAIIVKSKLGDNVKIEPFAYVDSSELKNNVQVGPYAHIRKDSVIDEGAYVAHAEIKSSYLGKNVKVSHCAYVGDAEIGAGTNFAAGAIIANYDGQNHNKSVVGDDSFIGVNANIVAPIELARETAIAAGTTVLKDVEEPHSLVISKPKITEVIKNRVFRTATGWQGLKKRITKKNTA</sequence>
<evidence type="ECO:0000313" key="16">
    <source>
        <dbReference type="EMBL" id="OHA46401.1"/>
    </source>
</evidence>
<evidence type="ECO:0000256" key="3">
    <source>
        <dbReference type="ARBA" id="ARBA00022679"/>
    </source>
</evidence>
<dbReference type="PROSITE" id="PS00101">
    <property type="entry name" value="HEXAPEP_TRANSFERASES"/>
    <property type="match status" value="1"/>
</dbReference>
<keyword evidence="4" id="KW-0548">Nucleotidyltransferase</keyword>
<gene>
    <name evidence="16" type="ORF">A2828_00435</name>
</gene>
<accession>A0A1G2PFJ4</accession>
<evidence type="ECO:0000256" key="10">
    <source>
        <dbReference type="ARBA" id="ARBA00023315"/>
    </source>
</evidence>
<evidence type="ECO:0000256" key="4">
    <source>
        <dbReference type="ARBA" id="ARBA00022695"/>
    </source>
</evidence>
<dbReference type="InterPro" id="IPR050065">
    <property type="entry name" value="GlmU-like"/>
</dbReference>
<comment type="function">
    <text evidence="14">Catalyzes the last two sequential reactions in the de novo biosynthetic pathway for UDP-N-acetylglucosamine (UDP-GlcNAc). The C-terminal domain catalyzes the transfer of acetyl group from acetyl coenzyme A to glucosamine-1-phosphate (GlcN-1-P) to produce N-acetylglucosamine-1-phosphate (GlcNAc-1-P), which is converted into UDP-GlcNAc by the transfer of uridine 5-monophosphate (from uridine 5-triphosphate), a reaction catalyzed by the N-terminal domain.</text>
</comment>
<keyword evidence="8" id="KW-0133">Cell shape</keyword>
<dbReference type="GO" id="GO:0046872">
    <property type="term" value="F:metal ion binding"/>
    <property type="evidence" value="ECO:0007669"/>
    <property type="project" value="UniProtKB-KW"/>
</dbReference>
<dbReference type="InterPro" id="IPR011004">
    <property type="entry name" value="Trimer_LpxA-like_sf"/>
</dbReference>
<evidence type="ECO:0000256" key="13">
    <source>
        <dbReference type="ARBA" id="ARBA00048493"/>
    </source>
</evidence>
<keyword evidence="5" id="KW-0479">Metal-binding</keyword>
<dbReference type="GO" id="GO:0071555">
    <property type="term" value="P:cell wall organization"/>
    <property type="evidence" value="ECO:0007669"/>
    <property type="project" value="UniProtKB-KW"/>
</dbReference>
<protein>
    <recommendedName>
        <fullName evidence="15">Mannose-1-phosphate guanyltransferase C-terminal domain-containing protein</fullName>
    </recommendedName>
</protein>
<keyword evidence="3" id="KW-0808">Transferase</keyword>
<keyword evidence="2" id="KW-0963">Cytoplasm</keyword>
<dbReference type="GO" id="GO:0009252">
    <property type="term" value="P:peptidoglycan biosynthetic process"/>
    <property type="evidence" value="ECO:0007669"/>
    <property type="project" value="UniProtKB-KW"/>
</dbReference>
<evidence type="ECO:0000256" key="7">
    <source>
        <dbReference type="ARBA" id="ARBA00022842"/>
    </source>
</evidence>
<evidence type="ECO:0000256" key="12">
    <source>
        <dbReference type="ARBA" id="ARBA00048247"/>
    </source>
</evidence>
<dbReference type="Proteomes" id="UP000178869">
    <property type="component" value="Unassembled WGS sequence"/>
</dbReference>
<comment type="caution">
    <text evidence="16">The sequence shown here is derived from an EMBL/GenBank/DDBJ whole genome shotgun (WGS) entry which is preliminary data.</text>
</comment>
<proteinExistence type="predicted"/>
<name>A0A1G2PFJ4_9BACT</name>
<keyword evidence="9" id="KW-0573">Peptidoglycan synthesis</keyword>
<evidence type="ECO:0000256" key="1">
    <source>
        <dbReference type="ARBA" id="ARBA00001946"/>
    </source>
</evidence>
<dbReference type="PANTHER" id="PTHR43584:SF3">
    <property type="entry name" value="BIFUNCTIONAL PROTEIN GLMU"/>
    <property type="match status" value="1"/>
</dbReference>
<dbReference type="InterPro" id="IPR018357">
    <property type="entry name" value="Hexapep_transf_CS"/>
</dbReference>
<evidence type="ECO:0000259" key="15">
    <source>
        <dbReference type="Pfam" id="PF25087"/>
    </source>
</evidence>
<dbReference type="AlphaFoldDB" id="A0A1G2PFJ4"/>
<evidence type="ECO:0000256" key="2">
    <source>
        <dbReference type="ARBA" id="ARBA00022490"/>
    </source>
</evidence>
<evidence type="ECO:0000256" key="5">
    <source>
        <dbReference type="ARBA" id="ARBA00022723"/>
    </source>
</evidence>
<evidence type="ECO:0000256" key="8">
    <source>
        <dbReference type="ARBA" id="ARBA00022960"/>
    </source>
</evidence>
<dbReference type="EMBL" id="MHSR01000016">
    <property type="protein sequence ID" value="OHA46401.1"/>
    <property type="molecule type" value="Genomic_DNA"/>
</dbReference>
<evidence type="ECO:0000256" key="9">
    <source>
        <dbReference type="ARBA" id="ARBA00022984"/>
    </source>
</evidence>
<dbReference type="GO" id="GO:0008360">
    <property type="term" value="P:regulation of cell shape"/>
    <property type="evidence" value="ECO:0007669"/>
    <property type="project" value="UniProtKB-KW"/>
</dbReference>
<reference evidence="16 17" key="1">
    <citation type="journal article" date="2016" name="Nat. Commun.">
        <title>Thousands of microbial genomes shed light on interconnected biogeochemical processes in an aquifer system.</title>
        <authorList>
            <person name="Anantharaman K."/>
            <person name="Brown C.T."/>
            <person name="Hug L.A."/>
            <person name="Sharon I."/>
            <person name="Castelle C.J."/>
            <person name="Probst A.J."/>
            <person name="Thomas B.C."/>
            <person name="Singh A."/>
            <person name="Wilkins M.J."/>
            <person name="Karaoz U."/>
            <person name="Brodie E.L."/>
            <person name="Williams K.H."/>
            <person name="Hubbard S.S."/>
            <person name="Banfield J.F."/>
        </authorList>
    </citation>
    <scope>NUCLEOTIDE SEQUENCE [LARGE SCALE GENOMIC DNA]</scope>
</reference>
<evidence type="ECO:0000256" key="14">
    <source>
        <dbReference type="ARBA" id="ARBA00049628"/>
    </source>
</evidence>
<dbReference type="GO" id="GO:0003977">
    <property type="term" value="F:UDP-N-acetylglucosamine diphosphorylase activity"/>
    <property type="evidence" value="ECO:0007669"/>
    <property type="project" value="UniProtKB-EC"/>
</dbReference>
<comment type="cofactor">
    <cofactor evidence="1">
        <name>Mg(2+)</name>
        <dbReference type="ChEBI" id="CHEBI:18420"/>
    </cofactor>
</comment>
<keyword evidence="11" id="KW-0961">Cell wall biogenesis/degradation</keyword>